<dbReference type="AlphaFoldDB" id="X1R5Z7"/>
<protein>
    <submittedName>
        <fullName evidence="1">Uncharacterized protein</fullName>
    </submittedName>
</protein>
<evidence type="ECO:0000313" key="1">
    <source>
        <dbReference type="EMBL" id="GAI58560.1"/>
    </source>
</evidence>
<reference evidence="1" key="1">
    <citation type="journal article" date="2014" name="Front. Microbiol.">
        <title>High frequency of phylogenetically diverse reductive dehalogenase-homologous genes in deep subseafloor sedimentary metagenomes.</title>
        <authorList>
            <person name="Kawai M."/>
            <person name="Futagami T."/>
            <person name="Toyoda A."/>
            <person name="Takaki Y."/>
            <person name="Nishi S."/>
            <person name="Hori S."/>
            <person name="Arai W."/>
            <person name="Tsubouchi T."/>
            <person name="Morono Y."/>
            <person name="Uchiyama I."/>
            <person name="Ito T."/>
            <person name="Fujiyama A."/>
            <person name="Inagaki F."/>
            <person name="Takami H."/>
        </authorList>
    </citation>
    <scope>NUCLEOTIDE SEQUENCE</scope>
    <source>
        <strain evidence="1">Expedition CK06-06</strain>
    </source>
</reference>
<dbReference type="EMBL" id="BARV01035700">
    <property type="protein sequence ID" value="GAI58560.1"/>
    <property type="molecule type" value="Genomic_DNA"/>
</dbReference>
<accession>X1R5Z7</accession>
<comment type="caution">
    <text evidence="1">The sequence shown here is derived from an EMBL/GenBank/DDBJ whole genome shotgun (WGS) entry which is preliminary data.</text>
</comment>
<sequence length="72" mass="8487">MDSFEWDNVRKAAIINGATYIDITHLDVFLDSRKKNSFLCKVKKKLCYQYPYSKIGLLSYGPRLEDMVEHIR</sequence>
<name>X1R5Z7_9ZZZZ</name>
<proteinExistence type="predicted"/>
<organism evidence="1">
    <name type="scientific">marine sediment metagenome</name>
    <dbReference type="NCBI Taxonomy" id="412755"/>
    <lineage>
        <taxon>unclassified sequences</taxon>
        <taxon>metagenomes</taxon>
        <taxon>ecological metagenomes</taxon>
    </lineage>
</organism>
<gene>
    <name evidence="1" type="ORF">S06H3_55656</name>
</gene>